<reference evidence="1 2" key="1">
    <citation type="submission" date="2024-01" db="EMBL/GenBank/DDBJ databases">
        <title>Pseudocitrobacter sp. Endophytic strain Cyp-38L.</title>
        <authorList>
            <person name="Amer M.A."/>
            <person name="Hamed S.M."/>
        </authorList>
    </citation>
    <scope>NUCLEOTIDE SEQUENCE [LARGE SCALE GENOMIC DNA]</scope>
    <source>
        <strain evidence="1 2">Cyp38S</strain>
    </source>
</reference>
<dbReference type="SUPFAM" id="SSF54001">
    <property type="entry name" value="Cysteine proteinases"/>
    <property type="match status" value="1"/>
</dbReference>
<dbReference type="Pfam" id="PF05708">
    <property type="entry name" value="Peptidase_C92"/>
    <property type="match status" value="1"/>
</dbReference>
<evidence type="ECO:0000313" key="2">
    <source>
        <dbReference type="Proteomes" id="UP001444146"/>
    </source>
</evidence>
<sequence length="200" mass="22569">MDINYPVKYETGDIVFTAIGARLFGQISTASRCWSNHVGIIIGHNSEDYLVAESRVPLSTITTLSRFIQRSTGQRYAVRRLAGGLTAEQKLALVERVPGRLHKLYHTGFKYDSARQFCSKFVFDIYKEALCIPVGEIETFGNLLHSNPGAKLTFWKFWFLGSIPWERKTVTPASLWHHPNLVLIDAKGIETPQPEMAEAI</sequence>
<gene>
    <name evidence="1" type="ORF">VSR74_00375</name>
</gene>
<name>A0ABV0HCP6_9ENTR</name>
<dbReference type="InterPro" id="IPR024453">
    <property type="entry name" value="Peptidase_C92"/>
</dbReference>
<dbReference type="Proteomes" id="UP001444146">
    <property type="component" value="Unassembled WGS sequence"/>
</dbReference>
<keyword evidence="2" id="KW-1185">Reference proteome</keyword>
<proteinExistence type="predicted"/>
<accession>A0ABV0HCP6</accession>
<evidence type="ECO:0000313" key="1">
    <source>
        <dbReference type="EMBL" id="MEO3988285.1"/>
    </source>
</evidence>
<dbReference type="RefSeq" id="WP_347792860.1">
    <property type="nucleotide sequence ID" value="NZ_JAYMYY010000001.1"/>
</dbReference>
<dbReference type="NCBIfam" id="NF008547">
    <property type="entry name" value="PRK11470.1"/>
    <property type="match status" value="1"/>
</dbReference>
<dbReference type="InterPro" id="IPR038765">
    <property type="entry name" value="Papain-like_cys_pep_sf"/>
</dbReference>
<dbReference type="Gene3D" id="3.90.1720.10">
    <property type="entry name" value="endopeptidase domain like (from Nostoc punctiforme)"/>
    <property type="match status" value="1"/>
</dbReference>
<dbReference type="EMBL" id="JAYMYY010000001">
    <property type="protein sequence ID" value="MEO3988285.1"/>
    <property type="molecule type" value="Genomic_DNA"/>
</dbReference>
<comment type="caution">
    <text evidence="1">The sequence shown here is derived from an EMBL/GenBank/DDBJ whole genome shotgun (WGS) entry which is preliminary data.</text>
</comment>
<protein>
    <submittedName>
        <fullName evidence="1">YebB family permuted papain-like enzyme</fullName>
    </submittedName>
</protein>
<organism evidence="1 2">
    <name type="scientific">Pseudocitrobacter cyperus</name>
    <dbReference type="NCBI Taxonomy" id="3112843"/>
    <lineage>
        <taxon>Bacteria</taxon>
        <taxon>Pseudomonadati</taxon>
        <taxon>Pseudomonadota</taxon>
        <taxon>Gammaproteobacteria</taxon>
        <taxon>Enterobacterales</taxon>
        <taxon>Enterobacteriaceae</taxon>
        <taxon>Pseudocitrobacter</taxon>
    </lineage>
</organism>